<name>A0A7C4Y595_UNCW3</name>
<comment type="caution">
    <text evidence="2">The sequence shown here is derived from an EMBL/GenBank/DDBJ whole genome shotgun (WGS) entry which is preliminary data.</text>
</comment>
<dbReference type="AlphaFoldDB" id="A0A7C4Y595"/>
<dbReference type="Pfam" id="PF05580">
    <property type="entry name" value="Peptidase_S55"/>
    <property type="match status" value="1"/>
</dbReference>
<dbReference type="PROSITE" id="PS51494">
    <property type="entry name" value="SPOIVB"/>
    <property type="match status" value="1"/>
</dbReference>
<evidence type="ECO:0000259" key="1">
    <source>
        <dbReference type="PROSITE" id="PS51494"/>
    </source>
</evidence>
<sequence length="521" mass="58630">MKKRLLILLIVSVLSGAEEKNFLDVDEIKKGDRGYGLTTFIGSSIDTFYVEIIDILKGQGTGQDIILARLYGRDLEETGVISGMSGSPVYVNGKIIGAVAYAWPFGKEPICGITTFKDMLNRDEKGVIENVIPIKGILTLSGISRNEFIDTIVHKLSLEVLPGGISDKEIEIKPGAPCGMVLAYGDAVLSVFGTLTYVKDGYIYAFGHPAFSGGNVRIPFSMGEVNAVFPSIYSSFKIVSPSKIIGSVVYDGKGGIIAKIGDKADVVEFVMRYGDEKRVYYITKEDFLLKNIFASFLYNNLLEFTGNSFEGSITGNFKFLTTSNDTFSYDIISSESPVRSLTMEAYYYLNFLSQNNIKKIEIKKIDVDIEKKPFKEFIIKDVVLNKEEYKPSEDIYIKIILERLRDNDTTIYLRLKSPKVEGEYIINVSSEREAYIEKERIIKNEKELIMYLKNIPEYKEISVNINRMGEKFKQGEQIVNTTKKIIFKDGIESGYGIIEKKIMKMEGNVSGKKEIKINVRR</sequence>
<reference evidence="2" key="1">
    <citation type="journal article" date="2020" name="mSystems">
        <title>Genome- and Community-Level Interaction Insights into Carbon Utilization and Element Cycling Functions of Hydrothermarchaeota in Hydrothermal Sediment.</title>
        <authorList>
            <person name="Zhou Z."/>
            <person name="Liu Y."/>
            <person name="Xu W."/>
            <person name="Pan J."/>
            <person name="Luo Z.H."/>
            <person name="Li M."/>
        </authorList>
    </citation>
    <scope>NUCLEOTIDE SEQUENCE [LARGE SCALE GENOMIC DNA]</scope>
    <source>
        <strain evidence="2">SpSt-780</strain>
    </source>
</reference>
<dbReference type="InterPro" id="IPR008763">
    <property type="entry name" value="Peptidase_S55"/>
</dbReference>
<proteinExistence type="predicted"/>
<organism evidence="2">
    <name type="scientific">candidate division WOR-3 bacterium</name>
    <dbReference type="NCBI Taxonomy" id="2052148"/>
    <lineage>
        <taxon>Bacteria</taxon>
        <taxon>Bacteria division WOR-3</taxon>
    </lineage>
</organism>
<feature type="domain" description="Peptidase S55" evidence="1">
    <location>
        <begin position="1"/>
        <end position="135"/>
    </location>
</feature>
<accession>A0A7C4Y595</accession>
<dbReference type="EMBL" id="DTHG01000051">
    <property type="protein sequence ID" value="HGW91722.1"/>
    <property type="molecule type" value="Genomic_DNA"/>
</dbReference>
<gene>
    <name evidence="2" type="ORF">ENV67_04180</name>
</gene>
<evidence type="ECO:0000313" key="2">
    <source>
        <dbReference type="EMBL" id="HGW91722.1"/>
    </source>
</evidence>
<protein>
    <recommendedName>
        <fullName evidence="1">Peptidase S55 domain-containing protein</fullName>
    </recommendedName>
</protein>